<evidence type="ECO:0000259" key="1">
    <source>
        <dbReference type="Pfam" id="PF05239"/>
    </source>
</evidence>
<dbReference type="InterPro" id="IPR011033">
    <property type="entry name" value="PRC_barrel-like_sf"/>
</dbReference>
<dbReference type="Pfam" id="PF05239">
    <property type="entry name" value="PRC"/>
    <property type="match status" value="1"/>
</dbReference>
<name>A0A4P2PUM6_SORCE</name>
<reference evidence="2 3" key="1">
    <citation type="submission" date="2015-09" db="EMBL/GenBank/DDBJ databases">
        <title>Sorangium comparison.</title>
        <authorList>
            <person name="Zaburannyi N."/>
            <person name="Bunk B."/>
            <person name="Overmann J."/>
            <person name="Mueller R."/>
        </authorList>
    </citation>
    <scope>NUCLEOTIDE SEQUENCE [LARGE SCALE GENOMIC DNA]</scope>
    <source>
        <strain evidence="2 3">So ceGT47</strain>
    </source>
</reference>
<dbReference type="Gene3D" id="2.30.30.240">
    <property type="entry name" value="PRC-barrel domain"/>
    <property type="match status" value="1"/>
</dbReference>
<proteinExistence type="predicted"/>
<sequence length="100" mass="10768">MRLTYEQDVRGHSVVDAEGSVIGEVEQLYLDSESMRLAGLRIKLRSEAAEVLGVQHGLFRAGFLDVPAEAIQSLGQAVVLRIQARTLLTPPVSGRPGSPS</sequence>
<evidence type="ECO:0000313" key="2">
    <source>
        <dbReference type="EMBL" id="AUX20308.1"/>
    </source>
</evidence>
<dbReference type="AlphaFoldDB" id="A0A4P2PUM6"/>
<dbReference type="RefSeq" id="WP_129345394.1">
    <property type="nucleotide sequence ID" value="NZ_CP012670.1"/>
</dbReference>
<protein>
    <recommendedName>
        <fullName evidence="1">PRC-barrel domain-containing protein</fullName>
    </recommendedName>
</protein>
<dbReference type="Proteomes" id="UP000295781">
    <property type="component" value="Chromosome"/>
</dbReference>
<evidence type="ECO:0000313" key="3">
    <source>
        <dbReference type="Proteomes" id="UP000295781"/>
    </source>
</evidence>
<feature type="domain" description="PRC-barrel" evidence="1">
    <location>
        <begin position="7"/>
        <end position="44"/>
    </location>
</feature>
<dbReference type="OrthoDB" id="3712018at2"/>
<dbReference type="EMBL" id="CP012670">
    <property type="protein sequence ID" value="AUX20308.1"/>
    <property type="molecule type" value="Genomic_DNA"/>
</dbReference>
<accession>A0A4P2PUM6</accession>
<gene>
    <name evidence="2" type="ORF">SOCEGT47_007760</name>
</gene>
<organism evidence="2 3">
    <name type="scientific">Sorangium cellulosum</name>
    <name type="common">Polyangium cellulosum</name>
    <dbReference type="NCBI Taxonomy" id="56"/>
    <lineage>
        <taxon>Bacteria</taxon>
        <taxon>Pseudomonadati</taxon>
        <taxon>Myxococcota</taxon>
        <taxon>Polyangia</taxon>
        <taxon>Polyangiales</taxon>
        <taxon>Polyangiaceae</taxon>
        <taxon>Sorangium</taxon>
    </lineage>
</organism>
<dbReference type="SUPFAM" id="SSF50346">
    <property type="entry name" value="PRC-barrel domain"/>
    <property type="match status" value="1"/>
</dbReference>
<dbReference type="InterPro" id="IPR027275">
    <property type="entry name" value="PRC-brl_dom"/>
</dbReference>